<accession>A0ABP8PJ16</accession>
<dbReference type="CDD" id="cd00383">
    <property type="entry name" value="trans_reg_C"/>
    <property type="match status" value="1"/>
</dbReference>
<dbReference type="InterPro" id="IPR039793">
    <property type="entry name" value="UROS/Hem4"/>
</dbReference>
<gene>
    <name evidence="3" type="ORF">GCM10023171_24560</name>
</gene>
<dbReference type="Gene3D" id="3.40.50.10090">
    <property type="match status" value="2"/>
</dbReference>
<dbReference type="PANTHER" id="PTHR40082:SF1">
    <property type="entry name" value="BLR5956 PROTEIN"/>
    <property type="match status" value="1"/>
</dbReference>
<sequence>MTGVQDAAGRAVAFLPDQLSGFRIGVTSDRRSADLIDAFERRGASVIHAPTVHMRHADDDAPVIADTERIIAAAPDVLLVTTSYGMRRWFEVADAAGLGAALQRTLAAATILVRGPKARGAVRAAGLDDAGMSDEETTASLVEKVIAEHPAGITVAVQLHGQPDEEQLRRLRASGDRVLTVAPYSWSTDEDEDGRAARLIDAVVARQLDCVTFTSAPAVDGLLLAAHARGCRTEVVEAFRGDVVAASVGPVTSAPLLSEGIRPLQPDRFRMGALIRLVCEHLEAQSTRRVRTRHGEIELRGSLALVAGAPVRLTPSSLALFRALVAARGAVVSRRELSGVVGGDDHTMEVSLSRLRQSLAMPGLVATVVKRGYRLDV</sequence>
<dbReference type="EMBL" id="BAABGP010000017">
    <property type="protein sequence ID" value="GAA4487222.1"/>
    <property type="molecule type" value="Genomic_DNA"/>
</dbReference>
<dbReference type="InterPro" id="IPR036108">
    <property type="entry name" value="4pyrrol_syn_uPrphyn_synt_sf"/>
</dbReference>
<dbReference type="NCBIfam" id="NF005568">
    <property type="entry name" value="PRK07239.1"/>
    <property type="match status" value="1"/>
</dbReference>
<feature type="domain" description="OmpR/PhoB-type" evidence="2">
    <location>
        <begin position="308"/>
        <end position="375"/>
    </location>
</feature>
<comment type="caution">
    <text evidence="3">The sequence shown here is derived from an EMBL/GenBank/DDBJ whole genome shotgun (WGS) entry which is preliminary data.</text>
</comment>
<evidence type="ECO:0000313" key="4">
    <source>
        <dbReference type="Proteomes" id="UP001500731"/>
    </source>
</evidence>
<evidence type="ECO:0000313" key="3">
    <source>
        <dbReference type="EMBL" id="GAA4487222.1"/>
    </source>
</evidence>
<dbReference type="Pfam" id="PF00486">
    <property type="entry name" value="Trans_reg_C"/>
    <property type="match status" value="1"/>
</dbReference>
<dbReference type="Proteomes" id="UP001500731">
    <property type="component" value="Unassembled WGS sequence"/>
</dbReference>
<dbReference type="InterPro" id="IPR016032">
    <property type="entry name" value="Sig_transdc_resp-reg_C-effctor"/>
</dbReference>
<dbReference type="InterPro" id="IPR036388">
    <property type="entry name" value="WH-like_DNA-bd_sf"/>
</dbReference>
<keyword evidence="1" id="KW-0238">DNA-binding</keyword>
<dbReference type="SUPFAM" id="SSF69618">
    <property type="entry name" value="HemD-like"/>
    <property type="match status" value="1"/>
</dbReference>
<dbReference type="InterPro" id="IPR001867">
    <property type="entry name" value="OmpR/PhoB-type_DNA-bd"/>
</dbReference>
<dbReference type="SUPFAM" id="SSF46894">
    <property type="entry name" value="C-terminal effector domain of the bipartite response regulators"/>
    <property type="match status" value="1"/>
</dbReference>
<name>A0ABP8PJ16_9MICO</name>
<proteinExistence type="predicted"/>
<dbReference type="Gene3D" id="1.10.10.10">
    <property type="entry name" value="Winged helix-like DNA-binding domain superfamily/Winged helix DNA-binding domain"/>
    <property type="match status" value="1"/>
</dbReference>
<organism evidence="3 4">
    <name type="scientific">Microbacterium panaciterrae</name>
    <dbReference type="NCBI Taxonomy" id="985759"/>
    <lineage>
        <taxon>Bacteria</taxon>
        <taxon>Bacillati</taxon>
        <taxon>Actinomycetota</taxon>
        <taxon>Actinomycetes</taxon>
        <taxon>Micrococcales</taxon>
        <taxon>Microbacteriaceae</taxon>
        <taxon>Microbacterium</taxon>
    </lineage>
</organism>
<dbReference type="SMART" id="SM00862">
    <property type="entry name" value="Trans_reg_C"/>
    <property type="match status" value="1"/>
</dbReference>
<reference evidence="4" key="1">
    <citation type="journal article" date="2019" name="Int. J. Syst. Evol. Microbiol.">
        <title>The Global Catalogue of Microorganisms (GCM) 10K type strain sequencing project: providing services to taxonomists for standard genome sequencing and annotation.</title>
        <authorList>
            <consortium name="The Broad Institute Genomics Platform"/>
            <consortium name="The Broad Institute Genome Sequencing Center for Infectious Disease"/>
            <person name="Wu L."/>
            <person name="Ma J."/>
        </authorList>
    </citation>
    <scope>NUCLEOTIDE SEQUENCE [LARGE SCALE GENOMIC DNA]</scope>
    <source>
        <strain evidence="4">JCM 17839</strain>
    </source>
</reference>
<dbReference type="RefSeq" id="WP_345187351.1">
    <property type="nucleotide sequence ID" value="NZ_BAABGP010000017.1"/>
</dbReference>
<dbReference type="InterPro" id="IPR003754">
    <property type="entry name" value="4pyrrol_synth_uPrphyn_synth"/>
</dbReference>
<protein>
    <submittedName>
        <fullName evidence="3">Uroporphyrinogen-III synthase</fullName>
    </submittedName>
</protein>
<evidence type="ECO:0000259" key="2">
    <source>
        <dbReference type="SMART" id="SM00862"/>
    </source>
</evidence>
<dbReference type="Pfam" id="PF02602">
    <property type="entry name" value="HEM4"/>
    <property type="match status" value="1"/>
</dbReference>
<evidence type="ECO:0000256" key="1">
    <source>
        <dbReference type="ARBA" id="ARBA00023125"/>
    </source>
</evidence>
<dbReference type="CDD" id="cd06578">
    <property type="entry name" value="HemD"/>
    <property type="match status" value="1"/>
</dbReference>
<keyword evidence="4" id="KW-1185">Reference proteome</keyword>
<dbReference type="PANTHER" id="PTHR40082">
    <property type="entry name" value="BLR5956 PROTEIN"/>
    <property type="match status" value="1"/>
</dbReference>